<evidence type="ECO:0000313" key="3">
    <source>
        <dbReference type="EMBL" id="MBB6124901.1"/>
    </source>
</evidence>
<dbReference type="AlphaFoldDB" id="A0A841J9S8"/>
<reference evidence="3 4" key="1">
    <citation type="submission" date="2020-08" db="EMBL/GenBank/DDBJ databases">
        <title>Genomic Encyclopedia of Type Strains, Phase IV (KMG-IV): sequencing the most valuable type-strain genomes for metagenomic binning, comparative biology and taxonomic classification.</title>
        <authorList>
            <person name="Goeker M."/>
        </authorList>
    </citation>
    <scope>NUCLEOTIDE SEQUENCE [LARGE SCALE GENOMIC DNA]</scope>
    <source>
        <strain evidence="3 4">DSM 102255</strain>
    </source>
</reference>
<dbReference type="RefSeq" id="WP_184081196.1">
    <property type="nucleotide sequence ID" value="NZ_JACIJP010000004.1"/>
</dbReference>
<evidence type="ECO:0000313" key="4">
    <source>
        <dbReference type="Proteomes" id="UP000552700"/>
    </source>
</evidence>
<feature type="transmembrane region" description="Helical" evidence="2">
    <location>
        <begin position="23"/>
        <end position="45"/>
    </location>
</feature>
<protein>
    <submittedName>
        <fullName evidence="3">Uncharacterized protein</fullName>
    </submittedName>
</protein>
<sequence length="246" mass="25912">MSASDPSPQGDTPPPLRPSTQPFSARAIMIAGLVIGLPLLALMILRPSEDGAKGVSNTATEASAPATETQEPASAGLSPNVLPVPSAPSYPKANRVGMLVLNAAVSGLGFADEDQNYEGALSCDPDDAGNPITIWYLVGKFPERRLEGFEDFWTVNGIRVSQSLTLRVDGHVFNADNERILSYENGAVKVKGDLPFSPELHAALQNAHYVELISGDTVLSIAPSAMRSDMIEIADKCAQIAGSGKI</sequence>
<feature type="region of interest" description="Disordered" evidence="1">
    <location>
        <begin position="51"/>
        <end position="81"/>
    </location>
</feature>
<keyword evidence="4" id="KW-1185">Reference proteome</keyword>
<accession>A0A841J9S8</accession>
<feature type="compositionally biased region" description="Low complexity" evidence="1">
    <location>
        <begin position="58"/>
        <end position="73"/>
    </location>
</feature>
<evidence type="ECO:0000256" key="2">
    <source>
        <dbReference type="SAM" id="Phobius"/>
    </source>
</evidence>
<name>A0A841J9S8_9SPHN</name>
<gene>
    <name evidence="3" type="ORF">FHS92_002654</name>
</gene>
<evidence type="ECO:0000256" key="1">
    <source>
        <dbReference type="SAM" id="MobiDB-lite"/>
    </source>
</evidence>
<keyword evidence="2" id="KW-1133">Transmembrane helix</keyword>
<feature type="region of interest" description="Disordered" evidence="1">
    <location>
        <begin position="1"/>
        <end position="21"/>
    </location>
</feature>
<comment type="caution">
    <text evidence="3">The sequence shown here is derived from an EMBL/GenBank/DDBJ whole genome shotgun (WGS) entry which is preliminary data.</text>
</comment>
<feature type="compositionally biased region" description="Polar residues" evidence="1">
    <location>
        <begin position="1"/>
        <end position="10"/>
    </location>
</feature>
<keyword evidence="2" id="KW-0812">Transmembrane</keyword>
<dbReference type="Proteomes" id="UP000552700">
    <property type="component" value="Unassembled WGS sequence"/>
</dbReference>
<proteinExistence type="predicted"/>
<organism evidence="3 4">
    <name type="scientific">Sphingobium subterraneum</name>
    <dbReference type="NCBI Taxonomy" id="627688"/>
    <lineage>
        <taxon>Bacteria</taxon>
        <taxon>Pseudomonadati</taxon>
        <taxon>Pseudomonadota</taxon>
        <taxon>Alphaproteobacteria</taxon>
        <taxon>Sphingomonadales</taxon>
        <taxon>Sphingomonadaceae</taxon>
        <taxon>Sphingobium</taxon>
    </lineage>
</organism>
<dbReference type="EMBL" id="JACIJP010000004">
    <property type="protein sequence ID" value="MBB6124901.1"/>
    <property type="molecule type" value="Genomic_DNA"/>
</dbReference>
<keyword evidence="2" id="KW-0472">Membrane</keyword>